<dbReference type="RefSeq" id="WP_181741113.1">
    <property type="nucleotide sequence ID" value="NZ_JACEOL010000037.1"/>
</dbReference>
<sequence>MKAIIFDLDGTLLQTEKVGVPAYRETFLELKKSGEFRGEIPDDEEIRSVFGLTHEQLWDKLLPDACAGLKDKANRLMLEKELALFHKGMGQVYSQVKETLMKLHDDGWPLFIASNGVGDYANTALETEGLFFLFKGIYTSGDYNTRDKTELVQRCKEEHDITGGYMVGDRSSDIKAGKENGMFTIGCRYDGFPRFGKEDELSEADRIIHSFGDLLQLIEK</sequence>
<dbReference type="Gene3D" id="1.10.150.240">
    <property type="entry name" value="Putative phosphatase, domain 2"/>
    <property type="match status" value="1"/>
</dbReference>
<keyword evidence="2" id="KW-1185">Reference proteome</keyword>
<comment type="caution">
    <text evidence="1">The sequence shown here is derived from an EMBL/GenBank/DDBJ whole genome shotgun (WGS) entry which is preliminary data.</text>
</comment>
<dbReference type="PANTHER" id="PTHR43434">
    <property type="entry name" value="PHOSPHOGLYCOLATE PHOSPHATASE"/>
    <property type="match status" value="1"/>
</dbReference>
<dbReference type="InterPro" id="IPR050155">
    <property type="entry name" value="HAD-like_hydrolase_sf"/>
</dbReference>
<accession>A0A7W2AST2</accession>
<dbReference type="Proteomes" id="UP000538292">
    <property type="component" value="Unassembled WGS sequence"/>
</dbReference>
<protein>
    <submittedName>
        <fullName evidence="1">HAD hydrolase-like protein</fullName>
    </submittedName>
</protein>
<dbReference type="InterPro" id="IPR023198">
    <property type="entry name" value="PGP-like_dom2"/>
</dbReference>
<dbReference type="Pfam" id="PF13419">
    <property type="entry name" value="HAD_2"/>
    <property type="match status" value="1"/>
</dbReference>
<proteinExistence type="predicted"/>
<organism evidence="1 2">
    <name type="scientific">Thermoactinomyces mirandus</name>
    <dbReference type="NCBI Taxonomy" id="2756294"/>
    <lineage>
        <taxon>Bacteria</taxon>
        <taxon>Bacillati</taxon>
        <taxon>Bacillota</taxon>
        <taxon>Bacilli</taxon>
        <taxon>Bacillales</taxon>
        <taxon>Thermoactinomycetaceae</taxon>
        <taxon>Thermoactinomyces</taxon>
    </lineage>
</organism>
<gene>
    <name evidence="1" type="ORF">H2C83_11895</name>
</gene>
<dbReference type="AlphaFoldDB" id="A0A7W2AST2"/>
<dbReference type="InterPro" id="IPR023214">
    <property type="entry name" value="HAD_sf"/>
</dbReference>
<dbReference type="Gene3D" id="3.40.50.1000">
    <property type="entry name" value="HAD superfamily/HAD-like"/>
    <property type="match status" value="1"/>
</dbReference>
<dbReference type="GO" id="GO:0005829">
    <property type="term" value="C:cytosol"/>
    <property type="evidence" value="ECO:0007669"/>
    <property type="project" value="TreeGrafter"/>
</dbReference>
<reference evidence="1 2" key="1">
    <citation type="submission" date="2020-07" db="EMBL/GenBank/DDBJ databases">
        <title>Thermoactinomyces phylogeny.</title>
        <authorList>
            <person name="Dunlap C."/>
        </authorList>
    </citation>
    <scope>NUCLEOTIDE SEQUENCE [LARGE SCALE GENOMIC DNA]</scope>
    <source>
        <strain evidence="1 2">AMNI-1</strain>
    </source>
</reference>
<evidence type="ECO:0000313" key="1">
    <source>
        <dbReference type="EMBL" id="MBA4603005.1"/>
    </source>
</evidence>
<dbReference type="GO" id="GO:0008967">
    <property type="term" value="F:phosphoglycolate phosphatase activity"/>
    <property type="evidence" value="ECO:0007669"/>
    <property type="project" value="TreeGrafter"/>
</dbReference>
<keyword evidence="1" id="KW-0378">Hydrolase</keyword>
<dbReference type="SFLD" id="SFLDS00003">
    <property type="entry name" value="Haloacid_Dehalogenase"/>
    <property type="match status" value="1"/>
</dbReference>
<dbReference type="GO" id="GO:0006281">
    <property type="term" value="P:DNA repair"/>
    <property type="evidence" value="ECO:0007669"/>
    <property type="project" value="TreeGrafter"/>
</dbReference>
<dbReference type="SUPFAM" id="SSF56784">
    <property type="entry name" value="HAD-like"/>
    <property type="match status" value="1"/>
</dbReference>
<dbReference type="InterPro" id="IPR036412">
    <property type="entry name" value="HAD-like_sf"/>
</dbReference>
<dbReference type="EMBL" id="JACEOL010000037">
    <property type="protein sequence ID" value="MBA4603005.1"/>
    <property type="molecule type" value="Genomic_DNA"/>
</dbReference>
<name>A0A7W2AST2_9BACL</name>
<dbReference type="PANTHER" id="PTHR43434:SF1">
    <property type="entry name" value="PHOSPHOGLYCOLATE PHOSPHATASE"/>
    <property type="match status" value="1"/>
</dbReference>
<dbReference type="InterPro" id="IPR041492">
    <property type="entry name" value="HAD_2"/>
</dbReference>
<dbReference type="SFLD" id="SFLDG01129">
    <property type="entry name" value="C1.5:_HAD__Beta-PGM__Phosphata"/>
    <property type="match status" value="1"/>
</dbReference>
<evidence type="ECO:0000313" key="2">
    <source>
        <dbReference type="Proteomes" id="UP000538292"/>
    </source>
</evidence>